<protein>
    <submittedName>
        <fullName evidence="1">Uncharacterized protein</fullName>
    </submittedName>
</protein>
<evidence type="ECO:0000313" key="1">
    <source>
        <dbReference type="EMBL" id="KAI6661403.1"/>
    </source>
</evidence>
<evidence type="ECO:0000313" key="2">
    <source>
        <dbReference type="Proteomes" id="UP001165289"/>
    </source>
</evidence>
<sequence length="216" mass="24998">MSNSEEAFSTIAREFISKYNLEESNCDLFRRKFSNIKSERKIYLKEKDLATWEELLFCRDPQMDDIPQSSNEARPFKESTIAFEEDFSRVSRKHISELSNKDSSCFLLDSLEIGKSKYIDLRRILTNEDITLPGYNRVAIHRCQICLIDEMEIVEREYPVGIGISYHTLLTHTVNRIISTNTPIDSDDQPLKIRISDGLDGLGSHRVYQQATSHPN</sequence>
<gene>
    <name evidence="1" type="ORF">LOD99_13274</name>
</gene>
<dbReference type="EMBL" id="JAKMXF010000011">
    <property type="protein sequence ID" value="KAI6661403.1"/>
    <property type="molecule type" value="Genomic_DNA"/>
</dbReference>
<proteinExistence type="predicted"/>
<organism evidence="1 2">
    <name type="scientific">Oopsacas minuta</name>
    <dbReference type="NCBI Taxonomy" id="111878"/>
    <lineage>
        <taxon>Eukaryota</taxon>
        <taxon>Metazoa</taxon>
        <taxon>Porifera</taxon>
        <taxon>Hexactinellida</taxon>
        <taxon>Hexasterophora</taxon>
        <taxon>Lyssacinosida</taxon>
        <taxon>Leucopsacidae</taxon>
        <taxon>Oopsacas</taxon>
    </lineage>
</organism>
<comment type="caution">
    <text evidence="1">The sequence shown here is derived from an EMBL/GenBank/DDBJ whole genome shotgun (WGS) entry which is preliminary data.</text>
</comment>
<name>A0AAV7KKJ7_9METZ</name>
<reference evidence="1 2" key="1">
    <citation type="journal article" date="2023" name="BMC Biol.">
        <title>The compact genome of the sponge Oopsacas minuta (Hexactinellida) is lacking key metazoan core genes.</title>
        <authorList>
            <person name="Santini S."/>
            <person name="Schenkelaars Q."/>
            <person name="Jourda C."/>
            <person name="Duchesne M."/>
            <person name="Belahbib H."/>
            <person name="Rocher C."/>
            <person name="Selva M."/>
            <person name="Riesgo A."/>
            <person name="Vervoort M."/>
            <person name="Leys S.P."/>
            <person name="Kodjabachian L."/>
            <person name="Le Bivic A."/>
            <person name="Borchiellini C."/>
            <person name="Claverie J.M."/>
            <person name="Renard E."/>
        </authorList>
    </citation>
    <scope>NUCLEOTIDE SEQUENCE [LARGE SCALE GENOMIC DNA]</scope>
    <source>
        <strain evidence="1">SPO-2</strain>
    </source>
</reference>
<accession>A0AAV7KKJ7</accession>
<dbReference type="AlphaFoldDB" id="A0AAV7KKJ7"/>
<dbReference type="Proteomes" id="UP001165289">
    <property type="component" value="Unassembled WGS sequence"/>
</dbReference>
<keyword evidence="2" id="KW-1185">Reference proteome</keyword>